<reference evidence="2 4" key="2">
    <citation type="submission" date="2023-11" db="EMBL/GenBank/DDBJ databases">
        <title>MicrobeMod: A computational toolkit for identifying prokaryotic methylation and restriction-modification with nanopore sequencing.</title>
        <authorList>
            <person name="Crits-Christoph A."/>
            <person name="Kang S.C."/>
            <person name="Lee H."/>
            <person name="Ostrov N."/>
        </authorList>
    </citation>
    <scope>NUCLEOTIDE SEQUENCE [LARGE SCALE GENOMIC DNA]</scope>
    <source>
        <strain evidence="2 4">ATCC 23090</strain>
    </source>
</reference>
<dbReference type="RefSeq" id="WP_177318784.1">
    <property type="nucleotide sequence ID" value="NZ_CP139972.1"/>
</dbReference>
<dbReference type="STRING" id="1004.SAMN05661012_06784"/>
<dbReference type="Proteomes" id="UP001326715">
    <property type="component" value="Chromosome"/>
</dbReference>
<protein>
    <submittedName>
        <fullName evidence="1">Uncharacterized protein</fullName>
    </submittedName>
</protein>
<dbReference type="Proteomes" id="UP000183788">
    <property type="component" value="Unassembled WGS sequence"/>
</dbReference>
<accession>A0A1K1T4G1</accession>
<proteinExistence type="predicted"/>
<gene>
    <name evidence="1" type="ORF">SAMN05661012_06784</name>
    <name evidence="2" type="ORF">SR876_29235</name>
</gene>
<dbReference type="EMBL" id="FPIZ01000077">
    <property type="protein sequence ID" value="SFW91464.1"/>
    <property type="molecule type" value="Genomic_DNA"/>
</dbReference>
<keyword evidence="4" id="KW-1185">Reference proteome</keyword>
<reference evidence="1 3" key="1">
    <citation type="submission" date="2016-11" db="EMBL/GenBank/DDBJ databases">
        <authorList>
            <person name="Jaros S."/>
            <person name="Januszkiewicz K."/>
            <person name="Wedrychowicz H."/>
        </authorList>
    </citation>
    <scope>NUCLEOTIDE SEQUENCE [LARGE SCALE GENOMIC DNA]</scope>
    <source>
        <strain evidence="1 3">DSM 784</strain>
    </source>
</reference>
<evidence type="ECO:0000313" key="4">
    <source>
        <dbReference type="Proteomes" id="UP001326715"/>
    </source>
</evidence>
<organism evidence="1 3">
    <name type="scientific">Chitinophaga sancti</name>
    <dbReference type="NCBI Taxonomy" id="1004"/>
    <lineage>
        <taxon>Bacteria</taxon>
        <taxon>Pseudomonadati</taxon>
        <taxon>Bacteroidota</taxon>
        <taxon>Chitinophagia</taxon>
        <taxon>Chitinophagales</taxon>
        <taxon>Chitinophagaceae</taxon>
        <taxon>Chitinophaga</taxon>
    </lineage>
</organism>
<dbReference type="EMBL" id="CP140154">
    <property type="protein sequence ID" value="WQG89018.1"/>
    <property type="molecule type" value="Genomic_DNA"/>
</dbReference>
<evidence type="ECO:0000313" key="1">
    <source>
        <dbReference type="EMBL" id="SFW91464.1"/>
    </source>
</evidence>
<sequence length="120" mass="13893">MSKSRYEIYEMIIINTDYEINSNLNTLPDNKVSLYFITGSWWIIQDRTKTKWKADIPLFRDAQSIIEKYANHECLKKGVLLPVVANANYNLYLKEIAAGARIVKRLTTHTAPPHFCVLMS</sequence>
<dbReference type="AlphaFoldDB" id="A0A1K1T4G1"/>
<evidence type="ECO:0000313" key="3">
    <source>
        <dbReference type="Proteomes" id="UP000183788"/>
    </source>
</evidence>
<evidence type="ECO:0000313" key="2">
    <source>
        <dbReference type="EMBL" id="WQG89018.1"/>
    </source>
</evidence>
<name>A0A1K1T4G1_9BACT</name>